<dbReference type="AlphaFoldDB" id="A0A401M0X8"/>
<organism evidence="1 2">
    <name type="scientific">Bacteroides faecalis</name>
    <dbReference type="NCBI Taxonomy" id="2447885"/>
    <lineage>
        <taxon>Bacteria</taxon>
        <taxon>Pseudomonadati</taxon>
        <taxon>Bacteroidota</taxon>
        <taxon>Bacteroidia</taxon>
        <taxon>Bacteroidales</taxon>
        <taxon>Bacteroidaceae</taxon>
        <taxon>Bacteroides</taxon>
    </lineage>
</organism>
<dbReference type="OrthoDB" id="1072483at2"/>
<sequence length="91" mass="10926">MERFELENSREFKAAMELENALNDTCFNYKSFAESIKYFHPTLQQSLFRLIREIINVQADDSRYYDDRNRASHEVAKLLKEIIENQCLPYI</sequence>
<name>A0A401M0X8_9BACE</name>
<gene>
    <name evidence="1" type="ORF">KGMB02408_44350</name>
</gene>
<evidence type="ECO:0000313" key="2">
    <source>
        <dbReference type="Proteomes" id="UP000288079"/>
    </source>
</evidence>
<comment type="caution">
    <text evidence="1">The sequence shown here is derived from an EMBL/GenBank/DDBJ whole genome shotgun (WGS) entry which is preliminary data.</text>
</comment>
<dbReference type="EMBL" id="BHWB01000026">
    <property type="protein sequence ID" value="GCB37490.1"/>
    <property type="molecule type" value="Genomic_DNA"/>
</dbReference>
<protein>
    <submittedName>
        <fullName evidence="1">Uncharacterized protein</fullName>
    </submittedName>
</protein>
<evidence type="ECO:0000313" key="1">
    <source>
        <dbReference type="EMBL" id="GCB37490.1"/>
    </source>
</evidence>
<keyword evidence="2" id="KW-1185">Reference proteome</keyword>
<proteinExistence type="predicted"/>
<dbReference type="RefSeq" id="WP_125042930.1">
    <property type="nucleotide sequence ID" value="NZ_BHWB01000026.1"/>
</dbReference>
<accession>A0A401M0X8</accession>
<reference evidence="1 2" key="1">
    <citation type="submission" date="2018-10" db="EMBL/GenBank/DDBJ databases">
        <title>Draft Genome Sequence of Bacteroides sp. KCTC 15687.</title>
        <authorList>
            <person name="Yu S.Y."/>
            <person name="Kim J.S."/>
            <person name="Oh B.S."/>
            <person name="Park S.H."/>
            <person name="Kang S.W."/>
            <person name="Park J.E."/>
            <person name="Choi S.H."/>
            <person name="Han K.I."/>
            <person name="Lee K.C."/>
            <person name="Eom M.K."/>
            <person name="Suh M.K."/>
            <person name="Lee D.H."/>
            <person name="Yoon H."/>
            <person name="Kim B."/>
            <person name="Yang S.J."/>
            <person name="Lee J.S."/>
            <person name="Lee J.H."/>
        </authorList>
    </citation>
    <scope>NUCLEOTIDE SEQUENCE [LARGE SCALE GENOMIC DNA]</scope>
    <source>
        <strain evidence="1 2">KCTC 15687</strain>
    </source>
</reference>
<dbReference type="Proteomes" id="UP000288079">
    <property type="component" value="Unassembled WGS sequence"/>
</dbReference>